<dbReference type="GeneID" id="97140331"/>
<organism evidence="13 14">
    <name type="scientific">Aneurinibacillus thermoaerophilus</name>
    <dbReference type="NCBI Taxonomy" id="143495"/>
    <lineage>
        <taxon>Bacteria</taxon>
        <taxon>Bacillati</taxon>
        <taxon>Bacillota</taxon>
        <taxon>Bacilli</taxon>
        <taxon>Bacillales</taxon>
        <taxon>Paenibacillaceae</taxon>
        <taxon>Aneurinibacillus group</taxon>
        <taxon>Aneurinibacillus</taxon>
    </lineage>
</organism>
<keyword evidence="15" id="KW-1185">Reference proteome</keyword>
<comment type="subcellular location">
    <subcellularLocation>
        <location evidence="1">Cell membrane</location>
        <topology evidence="1">Multi-pass membrane protein</topology>
    </subcellularLocation>
</comment>
<feature type="transmembrane region" description="Helical" evidence="9">
    <location>
        <begin position="144"/>
        <end position="163"/>
    </location>
</feature>
<dbReference type="PANTHER" id="PTHR43394">
    <property type="entry name" value="ATP-DEPENDENT PERMEASE MDL1, MITOCHONDRIAL"/>
    <property type="match status" value="1"/>
</dbReference>
<evidence type="ECO:0000256" key="6">
    <source>
        <dbReference type="ARBA" id="ARBA00022840"/>
    </source>
</evidence>
<dbReference type="GO" id="GO:0016887">
    <property type="term" value="F:ATP hydrolysis activity"/>
    <property type="evidence" value="ECO:0007669"/>
    <property type="project" value="InterPro"/>
</dbReference>
<dbReference type="FunFam" id="3.40.50.300:FF:000221">
    <property type="entry name" value="Multidrug ABC transporter ATP-binding protein"/>
    <property type="match status" value="1"/>
</dbReference>
<dbReference type="InterPro" id="IPR036640">
    <property type="entry name" value="ABC1_TM_sf"/>
</dbReference>
<evidence type="ECO:0000256" key="5">
    <source>
        <dbReference type="ARBA" id="ARBA00022741"/>
    </source>
</evidence>
<evidence type="ECO:0000256" key="8">
    <source>
        <dbReference type="ARBA" id="ARBA00023136"/>
    </source>
</evidence>
<keyword evidence="5" id="KW-0547">Nucleotide-binding</keyword>
<dbReference type="InterPro" id="IPR003593">
    <property type="entry name" value="AAA+_ATPase"/>
</dbReference>
<evidence type="ECO:0000259" key="10">
    <source>
        <dbReference type="PROSITE" id="PS50893"/>
    </source>
</evidence>
<evidence type="ECO:0000313" key="13">
    <source>
        <dbReference type="EMBL" id="SDH63361.1"/>
    </source>
</evidence>
<evidence type="ECO:0000256" key="7">
    <source>
        <dbReference type="ARBA" id="ARBA00022989"/>
    </source>
</evidence>
<dbReference type="GO" id="GO:0005886">
    <property type="term" value="C:plasma membrane"/>
    <property type="evidence" value="ECO:0007669"/>
    <property type="project" value="UniProtKB-SubCell"/>
</dbReference>
<dbReference type="OrthoDB" id="9770415at2"/>
<reference evidence="13 14" key="1">
    <citation type="submission" date="2016-10" db="EMBL/GenBank/DDBJ databases">
        <authorList>
            <person name="de Groot N.N."/>
        </authorList>
    </citation>
    <scope>NUCLEOTIDE SEQUENCE [LARGE SCALE GENOMIC DNA]</scope>
    <source>
        <strain evidence="13 14">L 420-91</strain>
    </source>
</reference>
<evidence type="ECO:0000313" key="15">
    <source>
        <dbReference type="Proteomes" id="UP000826616"/>
    </source>
</evidence>
<dbReference type="Pfam" id="PF00664">
    <property type="entry name" value="ABC_membrane"/>
    <property type="match status" value="1"/>
</dbReference>
<dbReference type="PROSITE" id="PS50929">
    <property type="entry name" value="ABC_TM1F"/>
    <property type="match status" value="1"/>
</dbReference>
<protein>
    <submittedName>
        <fullName evidence="12">ABC transporter ATP-binding protein/permease</fullName>
    </submittedName>
    <submittedName>
        <fullName evidence="13">ATP-binding cassette, subfamily B, MsbA</fullName>
    </submittedName>
</protein>
<dbReference type="SUPFAM" id="SSF90123">
    <property type="entry name" value="ABC transporter transmembrane region"/>
    <property type="match status" value="1"/>
</dbReference>
<dbReference type="InterPro" id="IPR011527">
    <property type="entry name" value="ABC1_TM_dom"/>
</dbReference>
<dbReference type="PANTHER" id="PTHR43394:SF1">
    <property type="entry name" value="ATP-BINDING CASSETTE SUB-FAMILY B MEMBER 10, MITOCHONDRIAL"/>
    <property type="match status" value="1"/>
</dbReference>
<evidence type="ECO:0000313" key="12">
    <source>
        <dbReference type="EMBL" id="QYY43274.1"/>
    </source>
</evidence>
<dbReference type="PROSITE" id="PS50893">
    <property type="entry name" value="ABC_TRANSPORTER_2"/>
    <property type="match status" value="1"/>
</dbReference>
<accession>A0A1G8E0J8</accession>
<feature type="transmembrane region" description="Helical" evidence="9">
    <location>
        <begin position="62"/>
        <end position="83"/>
    </location>
</feature>
<dbReference type="EMBL" id="FNDE01000038">
    <property type="protein sequence ID" value="SDH63361.1"/>
    <property type="molecule type" value="Genomic_DNA"/>
</dbReference>
<reference evidence="12 15" key="2">
    <citation type="submission" date="2021-08" db="EMBL/GenBank/DDBJ databases">
        <title>Complete genome sequence of the strain Aneurinibacillus thermoaerophilus CCM 8960.</title>
        <authorList>
            <person name="Musilova J."/>
            <person name="Kourilova X."/>
            <person name="Pernicova I."/>
            <person name="Bezdicek M."/>
            <person name="Lengerova M."/>
            <person name="Obruca S."/>
            <person name="Sedlar K."/>
        </authorList>
    </citation>
    <scope>NUCLEOTIDE SEQUENCE [LARGE SCALE GENOMIC DNA]</scope>
    <source>
        <strain evidence="12 15">CCM 8960</strain>
    </source>
</reference>
<dbReference type="RefSeq" id="WP_057899877.1">
    <property type="nucleotide sequence ID" value="NZ_CP080764.1"/>
</dbReference>
<dbReference type="CDD" id="cd07346">
    <property type="entry name" value="ABC_6TM_exporters"/>
    <property type="match status" value="1"/>
</dbReference>
<proteinExistence type="predicted"/>
<dbReference type="InterPro" id="IPR003439">
    <property type="entry name" value="ABC_transporter-like_ATP-bd"/>
</dbReference>
<dbReference type="InterPro" id="IPR017871">
    <property type="entry name" value="ABC_transporter-like_CS"/>
</dbReference>
<evidence type="ECO:0000256" key="1">
    <source>
        <dbReference type="ARBA" id="ARBA00004651"/>
    </source>
</evidence>
<dbReference type="SUPFAM" id="SSF52540">
    <property type="entry name" value="P-loop containing nucleoside triphosphate hydrolases"/>
    <property type="match status" value="1"/>
</dbReference>
<dbReference type="SMART" id="SM00382">
    <property type="entry name" value="AAA"/>
    <property type="match status" value="1"/>
</dbReference>
<evidence type="ECO:0000259" key="11">
    <source>
        <dbReference type="PROSITE" id="PS50929"/>
    </source>
</evidence>
<keyword evidence="8 9" id="KW-0472">Membrane</keyword>
<dbReference type="Gene3D" id="1.20.1560.10">
    <property type="entry name" value="ABC transporter type 1, transmembrane domain"/>
    <property type="match status" value="1"/>
</dbReference>
<dbReference type="EMBL" id="CP080764">
    <property type="protein sequence ID" value="QYY43274.1"/>
    <property type="molecule type" value="Genomic_DNA"/>
</dbReference>
<evidence type="ECO:0000313" key="14">
    <source>
        <dbReference type="Proteomes" id="UP000198956"/>
    </source>
</evidence>
<gene>
    <name evidence="12" type="ORF">K3F53_03020</name>
    <name evidence="13" type="ORF">SAMN04489735_103817</name>
</gene>
<name>A0A1G8E0J8_ANETH</name>
<dbReference type="Pfam" id="PF00005">
    <property type="entry name" value="ABC_tran"/>
    <property type="match status" value="1"/>
</dbReference>
<feature type="domain" description="ABC transporter" evidence="10">
    <location>
        <begin position="343"/>
        <end position="577"/>
    </location>
</feature>
<dbReference type="InterPro" id="IPR039421">
    <property type="entry name" value="Type_1_exporter"/>
</dbReference>
<dbReference type="PROSITE" id="PS00211">
    <property type="entry name" value="ABC_TRANSPORTER_1"/>
    <property type="match status" value="1"/>
</dbReference>
<feature type="transmembrane region" description="Helical" evidence="9">
    <location>
        <begin position="169"/>
        <end position="187"/>
    </location>
</feature>
<feature type="transmembrane region" description="Helical" evidence="9">
    <location>
        <begin position="26"/>
        <end position="50"/>
    </location>
</feature>
<dbReference type="GO" id="GO:0005524">
    <property type="term" value="F:ATP binding"/>
    <property type="evidence" value="ECO:0007669"/>
    <property type="project" value="UniProtKB-KW"/>
</dbReference>
<dbReference type="Proteomes" id="UP000826616">
    <property type="component" value="Chromosome"/>
</dbReference>
<evidence type="ECO:0000256" key="4">
    <source>
        <dbReference type="ARBA" id="ARBA00022692"/>
    </source>
</evidence>
<sequence>MKTEQQHSHKASQILWRLLKENRKFVSWWFVLLVFTLVTTLLISSIPLVVKEIIDQALLKNNTALLFQLLCLLFSIYLVHILLEGVKTYIQTLVGQRAVAIFRLRLFRKILSLPAAFYDRHPTGDILNRMEGDINVVDFLTSRLLFLSFSQIMMMMYSLGMMAYLDWRLFLVSAVLFPTVYAVQMYFGKKIKQKTLQLRTFASGIFTATQESIIGIRFIQEMGRRLFVGTRYIKSLRSVIRQQLHLARFSVFASAAMSGNVIFMLLISYGLGGYFVTQDLLTLGTLIAFNTYIEKLYSSLTVASTYWIEMQRAAASVERLYWLLDQPSLSRDGQRLERLQGHIVFRDVSFHYEGKQQTLEDITFDIQPATTTAIVGASGSGKSTLLSLIMGHYPVAKGNIFIDGIPLSSLSLTSLRKKIGVVSQQPFFFLATIRENLQLVKREATDEELYEVLEEVGLGGWVKELPNGLDTMVGERGLQLSGGQRQKLALSRVILQNPDIIILDEATAFLDNLSEEQIKRLLRSRFFGKTIVMVAHRLSMVREADQVIMIENGRICAQGTHEYLFATSLSYQALWKDEVSAFT</sequence>
<dbReference type="Gene3D" id="3.40.50.300">
    <property type="entry name" value="P-loop containing nucleotide triphosphate hydrolases"/>
    <property type="match status" value="1"/>
</dbReference>
<dbReference type="Proteomes" id="UP000198956">
    <property type="component" value="Unassembled WGS sequence"/>
</dbReference>
<feature type="domain" description="ABC transmembrane type-1" evidence="11">
    <location>
        <begin position="30"/>
        <end position="312"/>
    </location>
</feature>
<keyword evidence="4 9" id="KW-0812">Transmembrane</keyword>
<dbReference type="InterPro" id="IPR027417">
    <property type="entry name" value="P-loop_NTPase"/>
</dbReference>
<keyword evidence="2" id="KW-0813">Transport</keyword>
<evidence type="ECO:0000256" key="9">
    <source>
        <dbReference type="SAM" id="Phobius"/>
    </source>
</evidence>
<dbReference type="AlphaFoldDB" id="A0A1G8E0J8"/>
<keyword evidence="7 9" id="KW-1133">Transmembrane helix</keyword>
<dbReference type="GO" id="GO:0015421">
    <property type="term" value="F:ABC-type oligopeptide transporter activity"/>
    <property type="evidence" value="ECO:0007669"/>
    <property type="project" value="TreeGrafter"/>
</dbReference>
<feature type="transmembrane region" description="Helical" evidence="9">
    <location>
        <begin position="246"/>
        <end position="267"/>
    </location>
</feature>
<keyword evidence="6 13" id="KW-0067">ATP-binding</keyword>
<evidence type="ECO:0000256" key="2">
    <source>
        <dbReference type="ARBA" id="ARBA00022448"/>
    </source>
</evidence>
<evidence type="ECO:0000256" key="3">
    <source>
        <dbReference type="ARBA" id="ARBA00022475"/>
    </source>
</evidence>
<keyword evidence="3" id="KW-1003">Cell membrane</keyword>